<evidence type="ECO:0000313" key="2">
    <source>
        <dbReference type="EMBL" id="MPM64131.1"/>
    </source>
</evidence>
<reference evidence="2" key="1">
    <citation type="submission" date="2019-08" db="EMBL/GenBank/DDBJ databases">
        <authorList>
            <person name="Kucharzyk K."/>
            <person name="Murdoch R.W."/>
            <person name="Higgins S."/>
            <person name="Loffler F."/>
        </authorList>
    </citation>
    <scope>NUCLEOTIDE SEQUENCE</scope>
</reference>
<name>A0A645BHU2_9ZZZZ</name>
<comment type="caution">
    <text evidence="2">The sequence shown here is derived from an EMBL/GenBank/DDBJ whole genome shotgun (WGS) entry which is preliminary data.</text>
</comment>
<feature type="region of interest" description="Disordered" evidence="1">
    <location>
        <begin position="1"/>
        <end position="23"/>
    </location>
</feature>
<protein>
    <submittedName>
        <fullName evidence="2">Uncharacterized protein</fullName>
    </submittedName>
</protein>
<dbReference type="AlphaFoldDB" id="A0A645BHU2"/>
<sequence length="242" mass="26400">MGQSVRSLASAYPGGADRADAQARSCDAGRLHPCTRGRVVRAPGRSDWPGPCFLRQRRRFGHRDRTEDERPLLAQPGASCQAPLRGPGRRLPRRDRRRAVGHRYCAVSRCLRPSGASVCHRAQPRCTPGRAWRNRCRCGTPRSRGSGSLAASASPGDCCPDSGAAGAVRRRHGHARCRIPASGQGAVRPLFSASGGGRDRRGLWPYRKPVCPPAGRHQAGLHLPVQRFDRRHAALVCRADHR</sequence>
<organism evidence="2">
    <name type="scientific">bioreactor metagenome</name>
    <dbReference type="NCBI Taxonomy" id="1076179"/>
    <lineage>
        <taxon>unclassified sequences</taxon>
        <taxon>metagenomes</taxon>
        <taxon>ecological metagenomes</taxon>
    </lineage>
</organism>
<accession>A0A645BHU2</accession>
<proteinExistence type="predicted"/>
<dbReference type="EMBL" id="VSSQ01019785">
    <property type="protein sequence ID" value="MPM64131.1"/>
    <property type="molecule type" value="Genomic_DNA"/>
</dbReference>
<evidence type="ECO:0000256" key="1">
    <source>
        <dbReference type="SAM" id="MobiDB-lite"/>
    </source>
</evidence>
<gene>
    <name evidence="2" type="ORF">SDC9_111017</name>
</gene>